<reference evidence="4" key="1">
    <citation type="journal article" date="2010" name="Nature">
        <title>The Amphimedon queenslandica genome and the evolution of animal complexity.</title>
        <authorList>
            <person name="Srivastava M."/>
            <person name="Simakov O."/>
            <person name="Chapman J."/>
            <person name="Fahey B."/>
            <person name="Gauthier M.E."/>
            <person name="Mitros T."/>
            <person name="Richards G.S."/>
            <person name="Conaco C."/>
            <person name="Dacre M."/>
            <person name="Hellsten U."/>
            <person name="Larroux C."/>
            <person name="Putnam N.H."/>
            <person name="Stanke M."/>
            <person name="Adamska M."/>
            <person name="Darling A."/>
            <person name="Degnan S.M."/>
            <person name="Oakley T.H."/>
            <person name="Plachetzki D.C."/>
            <person name="Zhai Y."/>
            <person name="Adamski M."/>
            <person name="Calcino A."/>
            <person name="Cummins S.F."/>
            <person name="Goodstein D.M."/>
            <person name="Harris C."/>
            <person name="Jackson D.J."/>
            <person name="Leys S.P."/>
            <person name="Shu S."/>
            <person name="Woodcroft B.J."/>
            <person name="Vervoort M."/>
            <person name="Kosik K.S."/>
            <person name="Manning G."/>
            <person name="Degnan B.M."/>
            <person name="Rokhsar D.S."/>
        </authorList>
    </citation>
    <scope>NUCLEOTIDE SEQUENCE [LARGE SCALE GENOMIC DNA]</scope>
</reference>
<evidence type="ECO:0008006" key="5">
    <source>
        <dbReference type="Google" id="ProtNLM"/>
    </source>
</evidence>
<gene>
    <name evidence="3" type="primary">109580098</name>
</gene>
<dbReference type="GO" id="GO:0016787">
    <property type="term" value="F:hydrolase activity"/>
    <property type="evidence" value="ECO:0007669"/>
    <property type="project" value="InterPro"/>
</dbReference>
<protein>
    <recommendedName>
        <fullName evidence="5">Pectin acetylesterase</fullName>
    </recommendedName>
</protein>
<dbReference type="Pfam" id="PF03283">
    <property type="entry name" value="PAE"/>
    <property type="match status" value="1"/>
</dbReference>
<dbReference type="OMA" id="ESKEECY"/>
<evidence type="ECO:0000313" key="3">
    <source>
        <dbReference type="EnsemblMetazoa" id="Aqu2.1.19868_001"/>
    </source>
</evidence>
<dbReference type="AlphaFoldDB" id="A0A1X7TX48"/>
<dbReference type="PANTHER" id="PTHR21562">
    <property type="entry name" value="NOTUM-RELATED"/>
    <property type="match status" value="1"/>
</dbReference>
<reference evidence="3" key="2">
    <citation type="submission" date="2017-05" db="UniProtKB">
        <authorList>
            <consortium name="EnsemblMetazoa"/>
        </authorList>
    </citation>
    <scope>IDENTIFICATION</scope>
</reference>
<organism evidence="3">
    <name type="scientific">Amphimedon queenslandica</name>
    <name type="common">Sponge</name>
    <dbReference type="NCBI Taxonomy" id="400682"/>
    <lineage>
        <taxon>Eukaryota</taxon>
        <taxon>Metazoa</taxon>
        <taxon>Porifera</taxon>
        <taxon>Demospongiae</taxon>
        <taxon>Heteroscleromorpha</taxon>
        <taxon>Haplosclerida</taxon>
        <taxon>Niphatidae</taxon>
        <taxon>Amphimedon</taxon>
    </lineage>
</organism>
<dbReference type="EnsemblMetazoa" id="XM_020001710.1">
    <property type="protein sequence ID" value="XP_019857269.1"/>
    <property type="gene ID" value="LOC109580098"/>
</dbReference>
<dbReference type="PANTHER" id="PTHR21562:SF67">
    <property type="entry name" value="PECTIN ACETYLESTERASE"/>
    <property type="match status" value="1"/>
</dbReference>
<dbReference type="eggNOG" id="KOG4287">
    <property type="taxonomic scope" value="Eukaryota"/>
</dbReference>
<dbReference type="KEGG" id="aqu:109580098"/>
<feature type="signal peptide" evidence="2">
    <location>
        <begin position="1"/>
        <end position="22"/>
    </location>
</feature>
<dbReference type="InParanoid" id="A0A1X7TX48"/>
<evidence type="ECO:0000313" key="4">
    <source>
        <dbReference type="Proteomes" id="UP000007879"/>
    </source>
</evidence>
<dbReference type="EnsemblMetazoa" id="Aqu2.1.19868_001">
    <property type="protein sequence ID" value="Aqu2.1.19868_001"/>
    <property type="gene ID" value="Aqu2.1.19868"/>
</dbReference>
<sequence>MANLLPVFGLTLLFALATSKEARLVLLENHGEAVCLDGSPPGYYFRPGTGSGANKFIVHLEGGGDCESKEECYQRSMTRLGSSSYWAKTADFDGFLSGLEQTNKYFYNWNLVFVKYCDGSCYSGYLSKPFHVYGSPIYFKGNLIVKAIFKSLIEKEFKEATDVILTGCSAGGLGTFIFADYVKSVLPSSIKYRAIADAGYFINSLNINGEPIAKERAKTTFVFQNQTISVHKECSKKYTGDEASDLNFFIPS</sequence>
<dbReference type="Proteomes" id="UP000007879">
    <property type="component" value="Unassembled WGS sequence"/>
</dbReference>
<evidence type="ECO:0000256" key="1">
    <source>
        <dbReference type="ARBA" id="ARBA00010213"/>
    </source>
</evidence>
<evidence type="ECO:0000256" key="2">
    <source>
        <dbReference type="SAM" id="SignalP"/>
    </source>
</evidence>
<comment type="similarity">
    <text evidence="1">Belongs to the pectinacetylesterase family. Notum subfamily.</text>
</comment>
<dbReference type="STRING" id="400682.A0A1X7TX48"/>
<dbReference type="InterPro" id="IPR004963">
    <property type="entry name" value="PAE/NOTUM"/>
</dbReference>
<proteinExistence type="inferred from homology"/>
<keyword evidence="4" id="KW-1185">Reference proteome</keyword>
<keyword evidence="2" id="KW-0732">Signal</keyword>
<accession>A0A1X7TX48</accession>
<name>A0A1X7TX48_AMPQE</name>
<feature type="chain" id="PRO_5010853260" description="Pectin acetylesterase" evidence="2">
    <location>
        <begin position="23"/>
        <end position="252"/>
    </location>
</feature>
<dbReference type="OrthoDB" id="2015280at2759"/>